<dbReference type="EMBL" id="HG994361">
    <property type="protein sequence ID" value="CAF2180334.1"/>
    <property type="molecule type" value="Genomic_DNA"/>
</dbReference>
<name>A0A816Z708_BRANA</name>
<organism evidence="1">
    <name type="scientific">Brassica napus</name>
    <name type="common">Rape</name>
    <dbReference type="NCBI Taxonomy" id="3708"/>
    <lineage>
        <taxon>Eukaryota</taxon>
        <taxon>Viridiplantae</taxon>
        <taxon>Streptophyta</taxon>
        <taxon>Embryophyta</taxon>
        <taxon>Tracheophyta</taxon>
        <taxon>Spermatophyta</taxon>
        <taxon>Magnoliopsida</taxon>
        <taxon>eudicotyledons</taxon>
        <taxon>Gunneridae</taxon>
        <taxon>Pentapetalae</taxon>
        <taxon>rosids</taxon>
        <taxon>malvids</taxon>
        <taxon>Brassicales</taxon>
        <taxon>Brassicaceae</taxon>
        <taxon>Brassiceae</taxon>
        <taxon>Brassica</taxon>
    </lineage>
</organism>
<evidence type="ECO:0000313" key="1">
    <source>
        <dbReference type="EMBL" id="CAF2180334.1"/>
    </source>
</evidence>
<reference evidence="1" key="1">
    <citation type="submission" date="2021-01" db="EMBL/GenBank/DDBJ databases">
        <authorList>
            <consortium name="Genoscope - CEA"/>
            <person name="William W."/>
        </authorList>
    </citation>
    <scope>NUCLEOTIDE SEQUENCE</scope>
</reference>
<proteinExistence type="predicted"/>
<gene>
    <name evidence="1" type="ORF">DARMORV10_A07P28450.1</name>
</gene>
<sequence length="68" mass="7609">MFRLLLVGSLASQHLDPYSVLIIKADSGSCEAIRSLSLTQRFDRASSLLCFFFDELMSLDSTFAGFRL</sequence>
<dbReference type="Proteomes" id="UP001295469">
    <property type="component" value="Chromosome A07"/>
</dbReference>
<protein>
    <submittedName>
        <fullName evidence="1">(rape) hypothetical protein</fullName>
    </submittedName>
</protein>
<dbReference type="AlphaFoldDB" id="A0A816Z708"/>
<accession>A0A816Z708</accession>